<dbReference type="AlphaFoldDB" id="A0AAJ1P8F2"/>
<comment type="caution">
    <text evidence="4">The sequence shown here is derived from an EMBL/GenBank/DDBJ whole genome shotgun (WGS) entry which is preliminary data.</text>
</comment>
<feature type="transmembrane region" description="Helical" evidence="2">
    <location>
        <begin position="119"/>
        <end position="139"/>
    </location>
</feature>
<organism evidence="4 5">
    <name type="scientific">Bifidobacterium catenulatum subsp. kashiwanohense</name>
    <dbReference type="NCBI Taxonomy" id="630129"/>
    <lineage>
        <taxon>Bacteria</taxon>
        <taxon>Bacillati</taxon>
        <taxon>Actinomycetota</taxon>
        <taxon>Actinomycetes</taxon>
        <taxon>Bifidobacteriales</taxon>
        <taxon>Bifidobacteriaceae</taxon>
        <taxon>Bifidobacterium</taxon>
    </lineage>
</organism>
<reference evidence="4" key="2">
    <citation type="submission" date="2023-04" db="EMBL/GenBank/DDBJ databases">
        <authorList>
            <person name="Orihara K."/>
        </authorList>
    </citation>
    <scope>NUCLEOTIDE SEQUENCE</scope>
    <source>
        <strain evidence="4">YIT 13057</strain>
    </source>
</reference>
<keyword evidence="2" id="KW-0472">Membrane</keyword>
<evidence type="ECO:0000256" key="1">
    <source>
        <dbReference type="SAM" id="MobiDB-lite"/>
    </source>
</evidence>
<protein>
    <submittedName>
        <fullName evidence="4">Phosphatase PAP2 family protein</fullName>
    </submittedName>
</protein>
<feature type="transmembrane region" description="Helical" evidence="2">
    <location>
        <begin position="168"/>
        <end position="192"/>
    </location>
</feature>
<feature type="domain" description="Phosphatidic acid phosphatase type 2/haloperoxidase" evidence="3">
    <location>
        <begin position="200"/>
        <end position="307"/>
    </location>
</feature>
<dbReference type="InterPro" id="IPR000326">
    <property type="entry name" value="PAP2/HPO"/>
</dbReference>
<accession>A0AAJ1P8F2</accession>
<dbReference type="CDD" id="cd01610">
    <property type="entry name" value="PAP2_like"/>
    <property type="match status" value="1"/>
</dbReference>
<dbReference type="Gene3D" id="1.20.144.10">
    <property type="entry name" value="Phosphatidic acid phosphatase type 2/haloperoxidase"/>
    <property type="match status" value="1"/>
</dbReference>
<feature type="region of interest" description="Disordered" evidence="1">
    <location>
        <begin position="1"/>
        <end position="67"/>
    </location>
</feature>
<proteinExistence type="predicted"/>
<evidence type="ECO:0000313" key="5">
    <source>
        <dbReference type="Proteomes" id="UP001157379"/>
    </source>
</evidence>
<feature type="transmembrane region" description="Helical" evidence="2">
    <location>
        <begin position="265"/>
        <end position="286"/>
    </location>
</feature>
<feature type="transmembrane region" description="Helical" evidence="2">
    <location>
        <begin position="327"/>
        <end position="349"/>
    </location>
</feature>
<feature type="transmembrane region" description="Helical" evidence="2">
    <location>
        <begin position="292"/>
        <end position="315"/>
    </location>
</feature>
<feature type="compositionally biased region" description="Basic and acidic residues" evidence="1">
    <location>
        <begin position="1"/>
        <end position="14"/>
    </location>
</feature>
<feature type="compositionally biased region" description="Low complexity" evidence="1">
    <location>
        <begin position="33"/>
        <end position="61"/>
    </location>
</feature>
<sequence>MTDEFKPIIRDPHKSANMLEQPVAPVPAPQPPSSQTASQQSSPQSAPIPAQPASDQQSSQSWQKLEFSDTAQVASAAPVSPIAQAGQVDPIEQVLSPREVNAGLAKVDPLTRRPRVSSIVLSVAFGLLLLAAAAGVWWLGVRTMEGQSYEDMVWSKFDAALPGWLEPVVHVFTISTVVVATSVIMSIIALVVLIVRKRWLLIAQLAVFGGICFAAAELLKPLLPRPYLINLESNPNNSAPSGHVILAATAGAILLCAVPRMCRALVAVIGWAYAVLVGLSVIAGQWHRPTDVIMALLIVGGVGMLMLAATFANGMDEPGSRASSPSVQIVGSVLLTFGVLGTLYGAYIIWQIQPGLAMSAEWTNSGAHLSTVILTASIASLTFGLVLAMRQLTASPLTKLGLVGAPPAPPKR</sequence>
<evidence type="ECO:0000313" key="4">
    <source>
        <dbReference type="EMBL" id="MDH7898832.1"/>
    </source>
</evidence>
<evidence type="ECO:0000259" key="3">
    <source>
        <dbReference type="SMART" id="SM00014"/>
    </source>
</evidence>
<feature type="transmembrane region" description="Helical" evidence="2">
    <location>
        <begin position="369"/>
        <end position="389"/>
    </location>
</feature>
<keyword evidence="2" id="KW-1133">Transmembrane helix</keyword>
<dbReference type="SMART" id="SM00014">
    <property type="entry name" value="acidPPc"/>
    <property type="match status" value="1"/>
</dbReference>
<feature type="transmembrane region" description="Helical" evidence="2">
    <location>
        <begin position="239"/>
        <end position="258"/>
    </location>
</feature>
<reference evidence="4" key="1">
    <citation type="journal article" date="2023" name="Gut Microbes">
        <title>Characterization of Bifidobacterium kashiwanohense that utilizes both milk- and plant-derived oligosaccharides.</title>
        <authorList>
            <person name="Orihara K."/>
            <person name="Yahagi K."/>
            <person name="Saito Y."/>
            <person name="Watanabe Y."/>
            <person name="Sasai T."/>
            <person name="Hara T."/>
            <person name="Tsukuda N."/>
            <person name="Oki K."/>
            <person name="Fujimoto J."/>
            <person name="Matsuki T."/>
        </authorList>
    </citation>
    <scope>NUCLEOTIDE SEQUENCE</scope>
    <source>
        <strain evidence="4">YIT 13057</strain>
    </source>
</reference>
<gene>
    <name evidence="4" type="ORF">OB936_01110</name>
</gene>
<dbReference type="InterPro" id="IPR036938">
    <property type="entry name" value="PAP2/HPO_sf"/>
</dbReference>
<name>A0AAJ1P8F2_9BIFI</name>
<feature type="transmembrane region" description="Helical" evidence="2">
    <location>
        <begin position="199"/>
        <end position="219"/>
    </location>
</feature>
<keyword evidence="2" id="KW-0812">Transmembrane</keyword>
<dbReference type="Proteomes" id="UP001157379">
    <property type="component" value="Unassembled WGS sequence"/>
</dbReference>
<dbReference type="RefSeq" id="WP_033500799.1">
    <property type="nucleotide sequence ID" value="NZ_JAOPLZ010000003.1"/>
</dbReference>
<dbReference type="SUPFAM" id="SSF48317">
    <property type="entry name" value="Acid phosphatase/Vanadium-dependent haloperoxidase"/>
    <property type="match status" value="1"/>
</dbReference>
<dbReference type="EMBL" id="JAOPMD010000004">
    <property type="protein sequence ID" value="MDH7898832.1"/>
    <property type="molecule type" value="Genomic_DNA"/>
</dbReference>
<dbReference type="Pfam" id="PF01569">
    <property type="entry name" value="PAP2"/>
    <property type="match status" value="1"/>
</dbReference>
<evidence type="ECO:0000256" key="2">
    <source>
        <dbReference type="SAM" id="Phobius"/>
    </source>
</evidence>